<dbReference type="PROSITE" id="PS51379">
    <property type="entry name" value="4FE4S_FER_2"/>
    <property type="match status" value="2"/>
</dbReference>
<reference evidence="16 17" key="1">
    <citation type="submission" date="2011-09" db="EMBL/GenBank/DDBJ databases">
        <title>The permanent draft genome of Caldithrix abyssi DSM 13497.</title>
        <authorList>
            <consortium name="US DOE Joint Genome Institute (JGI-PGF)"/>
            <person name="Lucas S."/>
            <person name="Han J."/>
            <person name="Lapidus A."/>
            <person name="Bruce D."/>
            <person name="Goodwin L."/>
            <person name="Pitluck S."/>
            <person name="Peters L."/>
            <person name="Kyrpides N."/>
            <person name="Mavromatis K."/>
            <person name="Ivanova N."/>
            <person name="Mikhailova N."/>
            <person name="Chertkov O."/>
            <person name="Detter J.C."/>
            <person name="Tapia R."/>
            <person name="Han C."/>
            <person name="Land M."/>
            <person name="Hauser L."/>
            <person name="Markowitz V."/>
            <person name="Cheng J.-F."/>
            <person name="Hugenholtz P."/>
            <person name="Woyke T."/>
            <person name="Wu D."/>
            <person name="Spring S."/>
            <person name="Brambilla E."/>
            <person name="Klenk H.-P."/>
            <person name="Eisen J.A."/>
        </authorList>
    </citation>
    <scope>NUCLEOTIDE SEQUENCE [LARGE SCALE GENOMIC DNA]</scope>
    <source>
        <strain evidence="16 17">DSM 13497</strain>
    </source>
</reference>
<feature type="site" description="Important for catalytic activity" evidence="11">
    <location>
        <position position="115"/>
    </location>
</feature>
<dbReference type="eggNOG" id="COG1013">
    <property type="taxonomic scope" value="Bacteria"/>
</dbReference>
<dbReference type="Proteomes" id="UP000004671">
    <property type="component" value="Chromosome"/>
</dbReference>
<dbReference type="STRING" id="880073.Cabys_262"/>
<dbReference type="InterPro" id="IPR050722">
    <property type="entry name" value="Pyruvate:ferred/Flavod_OxRd"/>
</dbReference>
<evidence type="ECO:0000256" key="3">
    <source>
        <dbReference type="ARBA" id="ARBA00022485"/>
    </source>
</evidence>
<feature type="binding site" evidence="10">
    <location>
        <position position="115"/>
    </location>
    <ligand>
        <name>pyruvate</name>
        <dbReference type="ChEBI" id="CHEBI:15361"/>
    </ligand>
</feature>
<dbReference type="PANTHER" id="PTHR32154">
    <property type="entry name" value="PYRUVATE-FLAVODOXIN OXIDOREDUCTASE-RELATED"/>
    <property type="match status" value="1"/>
</dbReference>
<dbReference type="FunFam" id="3.40.50.970:FF:000012">
    <property type="entry name" value="Pyruvate:ferredoxin (Flavodoxin) oxidoreductase"/>
    <property type="match status" value="1"/>
</dbReference>
<feature type="binding site" evidence="12">
    <location>
        <position position="699"/>
    </location>
    <ligand>
        <name>[4Fe-4S] cluster</name>
        <dbReference type="ChEBI" id="CHEBI:49883"/>
        <label>1</label>
    </ligand>
</feature>
<dbReference type="Pfam" id="PF02775">
    <property type="entry name" value="TPP_enzyme_C"/>
    <property type="match status" value="1"/>
</dbReference>
<dbReference type="eggNOG" id="COG1014">
    <property type="taxonomic scope" value="Bacteria"/>
</dbReference>
<dbReference type="InterPro" id="IPR037112">
    <property type="entry name" value="Pyrv-flavodox_OxR_EKR_sf"/>
</dbReference>
<dbReference type="InterPro" id="IPR009014">
    <property type="entry name" value="Transketo_C/PFOR_II"/>
</dbReference>
<feature type="binding site" evidence="12">
    <location>
        <position position="756"/>
    </location>
    <ligand>
        <name>[4Fe-4S] cluster</name>
        <dbReference type="ChEBI" id="CHEBI:49883"/>
        <label>2</label>
    </ligand>
</feature>
<dbReference type="OrthoDB" id="9794954at2"/>
<feature type="binding site" evidence="10">
    <location>
        <position position="832"/>
    </location>
    <ligand>
        <name>thiamine diphosphate</name>
        <dbReference type="ChEBI" id="CHEBI:58937"/>
    </ligand>
</feature>
<dbReference type="GO" id="GO:0044281">
    <property type="term" value="P:small molecule metabolic process"/>
    <property type="evidence" value="ECO:0007669"/>
    <property type="project" value="UniProtKB-ARBA"/>
</dbReference>
<dbReference type="SUPFAM" id="SSF54862">
    <property type="entry name" value="4Fe-4S ferredoxins"/>
    <property type="match status" value="1"/>
</dbReference>
<evidence type="ECO:0000256" key="10">
    <source>
        <dbReference type="PIRSR" id="PIRSR000159-1"/>
    </source>
</evidence>
<evidence type="ECO:0000313" key="16">
    <source>
        <dbReference type="EMBL" id="EHO41167.1"/>
    </source>
</evidence>
<dbReference type="PROSITE" id="PS00198">
    <property type="entry name" value="4FE4S_FER_1"/>
    <property type="match status" value="1"/>
</dbReference>
<evidence type="ECO:0000256" key="12">
    <source>
        <dbReference type="PIRSR" id="PIRSR000159-50"/>
    </source>
</evidence>
<evidence type="ECO:0000256" key="9">
    <source>
        <dbReference type="PIRNR" id="PIRNR000159"/>
    </source>
</evidence>
<dbReference type="FunFam" id="3.40.50.920:FF:000007">
    <property type="entry name" value="Pyruvate:ferredoxin (Flavodoxin) oxidoreductase"/>
    <property type="match status" value="1"/>
</dbReference>
<feature type="binding site" evidence="12">
    <location>
        <position position="696"/>
    </location>
    <ligand>
        <name>[4Fe-4S] cluster</name>
        <dbReference type="ChEBI" id="CHEBI:49883"/>
        <label>1</label>
    </ligand>
</feature>
<evidence type="ECO:0000259" key="14">
    <source>
        <dbReference type="PROSITE" id="PS51379"/>
    </source>
</evidence>
<dbReference type="InterPro" id="IPR019752">
    <property type="entry name" value="Pyrv/ketoisovalerate_OxRed_cat"/>
</dbReference>
<dbReference type="Gene3D" id="3.40.50.920">
    <property type="match status" value="1"/>
</dbReference>
<dbReference type="InterPro" id="IPR017900">
    <property type="entry name" value="4Fe4S_Fe_S_CS"/>
</dbReference>
<feature type="binding site" evidence="10">
    <location>
        <position position="32"/>
    </location>
    <ligand>
        <name>pyruvate</name>
        <dbReference type="ChEBI" id="CHEBI:15361"/>
    </ligand>
</feature>
<dbReference type="Gene3D" id="4.10.780.10">
    <property type="entry name" value="Pyruvate-flavodoxin oxidoreductase, EKR domain"/>
    <property type="match status" value="1"/>
</dbReference>
<dbReference type="SUPFAM" id="SSF52922">
    <property type="entry name" value="TK C-terminal domain-like"/>
    <property type="match status" value="1"/>
</dbReference>
<dbReference type="HOGENOM" id="CLU_002569_0_0_0"/>
<dbReference type="Proteomes" id="UP000183868">
    <property type="component" value="Chromosome"/>
</dbReference>
<dbReference type="FunCoup" id="H1XQM1">
    <property type="interactions" value="81"/>
</dbReference>
<evidence type="ECO:0000313" key="17">
    <source>
        <dbReference type="Proteomes" id="UP000004671"/>
    </source>
</evidence>
<evidence type="ECO:0000313" key="18">
    <source>
        <dbReference type="Proteomes" id="UP000183868"/>
    </source>
</evidence>
<evidence type="ECO:0000256" key="2">
    <source>
        <dbReference type="ARBA" id="ARBA00022448"/>
    </source>
</evidence>
<dbReference type="FunFam" id="3.30.70.20:FF:000022">
    <property type="entry name" value="Pyruvate:ferredoxin (Flavodoxin) oxidoreductase"/>
    <property type="match status" value="1"/>
</dbReference>
<evidence type="ECO:0000256" key="11">
    <source>
        <dbReference type="PIRSR" id="PIRSR000159-2"/>
    </source>
</evidence>
<feature type="binding site" evidence="12">
    <location>
        <position position="753"/>
    </location>
    <ligand>
        <name>[4Fe-4S] cluster</name>
        <dbReference type="ChEBI" id="CHEBI:49883"/>
        <label>2</label>
    </ligand>
</feature>
<dbReference type="InterPro" id="IPR011895">
    <property type="entry name" value="Pyrv_flavodox_OxRed"/>
</dbReference>
<dbReference type="InterPro" id="IPR002880">
    <property type="entry name" value="Pyrv_Fd/Flavodoxin_OxRdtase_N"/>
</dbReference>
<proteinExistence type="inferred from homology"/>
<feature type="domain" description="4Fe-4S ferredoxin-type" evidence="14">
    <location>
        <begin position="744"/>
        <end position="774"/>
    </location>
</feature>
<dbReference type="Gene3D" id="3.30.70.20">
    <property type="match status" value="1"/>
</dbReference>
<evidence type="ECO:0000256" key="8">
    <source>
        <dbReference type="ARBA" id="ARBA00023014"/>
    </source>
</evidence>
<accession>H1XQM1</accession>
<dbReference type="GO" id="GO:0005506">
    <property type="term" value="F:iron ion binding"/>
    <property type="evidence" value="ECO:0007669"/>
    <property type="project" value="InterPro"/>
</dbReference>
<dbReference type="AlphaFoldDB" id="H1XQM1"/>
<dbReference type="SMART" id="SM00890">
    <property type="entry name" value="EKR"/>
    <property type="match status" value="1"/>
</dbReference>
<organism evidence="16 17">
    <name type="scientific">Caldithrix abyssi DSM 13497</name>
    <dbReference type="NCBI Taxonomy" id="880073"/>
    <lineage>
        <taxon>Bacteria</taxon>
        <taxon>Pseudomonadati</taxon>
        <taxon>Calditrichota</taxon>
        <taxon>Calditrichia</taxon>
        <taxon>Calditrichales</taxon>
        <taxon>Calditrichaceae</taxon>
        <taxon>Caldithrix</taxon>
    </lineage>
</organism>
<feature type="binding site" evidence="12">
    <location>
        <position position="702"/>
    </location>
    <ligand>
        <name>[4Fe-4S] cluster</name>
        <dbReference type="ChEBI" id="CHEBI:49883"/>
        <label>1</label>
    </ligand>
</feature>
<feature type="site" description="Important for catalytic activity" evidence="11">
    <location>
        <position position="32"/>
    </location>
</feature>
<dbReference type="FunFam" id="3.40.50.970:FF:000041">
    <property type="entry name" value="Pyruvate:ferredoxin (Flavodoxin) oxidoreductase"/>
    <property type="match status" value="1"/>
</dbReference>
<feature type="binding site" evidence="12">
    <location>
        <position position="827"/>
    </location>
    <ligand>
        <name>[4Fe-4S] cluster</name>
        <dbReference type="ChEBI" id="CHEBI:49883"/>
        <label>3</label>
    </ligand>
</feature>
<dbReference type="InterPro" id="IPR033412">
    <property type="entry name" value="PFOR_II"/>
</dbReference>
<dbReference type="InterPro" id="IPR011766">
    <property type="entry name" value="TPP_enzyme_TPP-bd"/>
</dbReference>
<dbReference type="InterPro" id="IPR029061">
    <property type="entry name" value="THDP-binding"/>
</dbReference>
<dbReference type="GO" id="GO:0022900">
    <property type="term" value="P:electron transport chain"/>
    <property type="evidence" value="ECO:0007669"/>
    <property type="project" value="InterPro"/>
</dbReference>
<keyword evidence="3 12" id="KW-0004">4Fe-4S</keyword>
<dbReference type="GO" id="GO:0030976">
    <property type="term" value="F:thiamine pyrophosphate binding"/>
    <property type="evidence" value="ECO:0007669"/>
    <property type="project" value="InterPro"/>
</dbReference>
<keyword evidence="2 9" id="KW-0813">Transport</keyword>
<feature type="binding site" evidence="10">
    <location>
        <begin position="1007"/>
        <end position="1012"/>
    </location>
    <ligand>
        <name>thiamine diphosphate</name>
        <dbReference type="ChEBI" id="CHEBI:58937"/>
    </ligand>
</feature>
<keyword evidence="8 12" id="KW-0411">Iron-sulfur</keyword>
<dbReference type="Gene3D" id="3.40.50.970">
    <property type="match status" value="2"/>
</dbReference>
<evidence type="ECO:0000256" key="1">
    <source>
        <dbReference type="ARBA" id="ARBA00009032"/>
    </source>
</evidence>
<feature type="domain" description="4Fe-4S ferredoxin-type" evidence="14">
    <location>
        <begin position="687"/>
        <end position="716"/>
    </location>
</feature>
<dbReference type="EMBL" id="CM001402">
    <property type="protein sequence ID" value="EHO41167.1"/>
    <property type="molecule type" value="Genomic_DNA"/>
</dbReference>
<feature type="site" description="Important for catalytic activity" evidence="11">
    <location>
        <position position="1012"/>
    </location>
</feature>
<dbReference type="PANTHER" id="PTHR32154:SF0">
    <property type="entry name" value="PYRUVATE-FLAVODOXIN OXIDOREDUCTASE-RELATED"/>
    <property type="match status" value="1"/>
</dbReference>
<keyword evidence="13" id="KW-0175">Coiled coil</keyword>
<keyword evidence="16" id="KW-0670">Pyruvate</keyword>
<reference evidence="15 18" key="2">
    <citation type="submission" date="2016-11" db="EMBL/GenBank/DDBJ databases">
        <title>Genomic analysis of Caldithrix abyssi and proposal of a novel bacterial phylum Caldithrichaeota.</title>
        <authorList>
            <person name="Kublanov I."/>
            <person name="Sigalova O."/>
            <person name="Gavrilov S."/>
            <person name="Lebedinsky A."/>
            <person name="Ivanova N."/>
            <person name="Daum C."/>
            <person name="Reddy T."/>
            <person name="Klenk H.P."/>
            <person name="Goker M."/>
            <person name="Reva O."/>
            <person name="Miroshnichenko M."/>
            <person name="Kyprides N."/>
            <person name="Woyke T."/>
            <person name="Gelfand M."/>
        </authorList>
    </citation>
    <scope>NUCLEOTIDE SEQUENCE [LARGE SCALE GENOMIC DNA]</scope>
    <source>
        <strain evidence="15 18">LF13</strain>
    </source>
</reference>
<evidence type="ECO:0000256" key="6">
    <source>
        <dbReference type="ARBA" id="ARBA00023002"/>
    </source>
</evidence>
<feature type="binding site" evidence="10">
    <location>
        <position position="65"/>
    </location>
    <ligand>
        <name>thiamine diphosphate</name>
        <dbReference type="ChEBI" id="CHEBI:58937"/>
    </ligand>
</feature>
<feature type="coiled-coil region" evidence="13">
    <location>
        <begin position="898"/>
        <end position="955"/>
    </location>
</feature>
<dbReference type="InterPro" id="IPR019456">
    <property type="entry name" value="Pyrv-flavodox_OxRtase_EKR"/>
</dbReference>
<dbReference type="Pfam" id="PF17147">
    <property type="entry name" value="PFOR_II"/>
    <property type="match status" value="1"/>
</dbReference>
<dbReference type="SUPFAM" id="SSF52518">
    <property type="entry name" value="Thiamin diphosphate-binding fold (THDP-binding)"/>
    <property type="match status" value="2"/>
</dbReference>
<evidence type="ECO:0000313" key="15">
    <source>
        <dbReference type="EMBL" id="APF17013.1"/>
    </source>
</evidence>
<dbReference type="InParanoid" id="H1XQM1"/>
<keyword evidence="7 12" id="KW-0408">Iron</keyword>
<dbReference type="Pfam" id="PF01558">
    <property type="entry name" value="POR"/>
    <property type="match status" value="1"/>
</dbReference>
<dbReference type="PaxDb" id="880073-Calab_1547"/>
<dbReference type="Pfam" id="PF01855">
    <property type="entry name" value="POR_N"/>
    <property type="match status" value="1"/>
</dbReference>
<feature type="binding site" evidence="10">
    <location>
        <begin position="978"/>
        <end position="981"/>
    </location>
    <ligand>
        <name>thiamine diphosphate</name>
        <dbReference type="ChEBI" id="CHEBI:58937"/>
    </ligand>
</feature>
<dbReference type="RefSeq" id="WP_006928237.1">
    <property type="nucleotide sequence ID" value="NZ_CM001402.1"/>
</dbReference>
<keyword evidence="4 12" id="KW-0479">Metal-binding</keyword>
<dbReference type="CDD" id="cd07034">
    <property type="entry name" value="TPP_PYR_PFOR_IOR-alpha_like"/>
    <property type="match status" value="1"/>
</dbReference>
<dbReference type="Pfam" id="PF12838">
    <property type="entry name" value="Fer4_7"/>
    <property type="match status" value="1"/>
</dbReference>
<evidence type="ECO:0000256" key="13">
    <source>
        <dbReference type="SAM" id="Coils"/>
    </source>
</evidence>
<evidence type="ECO:0000256" key="4">
    <source>
        <dbReference type="ARBA" id="ARBA00022723"/>
    </source>
</evidence>
<dbReference type="GO" id="GO:0051539">
    <property type="term" value="F:4 iron, 4 sulfur cluster binding"/>
    <property type="evidence" value="ECO:0007669"/>
    <property type="project" value="UniProtKB-KW"/>
</dbReference>
<dbReference type="eggNOG" id="COG0674">
    <property type="taxonomic scope" value="Bacteria"/>
</dbReference>
<dbReference type="NCBIfam" id="TIGR02176">
    <property type="entry name" value="pyruv_ox_red"/>
    <property type="match status" value="1"/>
</dbReference>
<keyword evidence="6 9" id="KW-0560">Oxidoreductase</keyword>
<feature type="binding site" evidence="10">
    <location>
        <position position="855"/>
    </location>
    <ligand>
        <name>thiamine diphosphate</name>
        <dbReference type="ChEBI" id="CHEBI:58937"/>
    </ligand>
</feature>
<comment type="cofactor">
    <cofactor evidence="12">
        <name>[4Fe-4S] cluster</name>
        <dbReference type="ChEBI" id="CHEBI:49883"/>
    </cofactor>
    <text evidence="12">Binds 3 [4Fe-4S] clusters per subunit.</text>
</comment>
<sequence length="1192" mass="132636">MSKRKMVTIDGNQAAAYVAHKTNEVIAIYPITPSSPMGEWSDEWSARGQKNIWGTVPRVTEMQSEGGASGAVHGALQSGALTTTFTASQGLLLMIPNMYKIAGELTSTVFHVSARSLAAQALSIFGDHSDVMAVRQTGFALMPSGNVQEVMDFALIAQAATLESRVPFLHFFDGFRTSHEVSKVEEIDEETIRQMINDELVRAHRQRALSPDKPVIRGTAQNPDVYFQGRETVNPFYLKVPEIVQKAMDKFAKLTGRQYRLFDYVGHPEAERVIILMGSGAEAAHETAEFLASQGEKVGVIKVRLYRPFSIKHLIEALPATVKAIAVLDRTKEPGSAGEPMYLDVVNAMVEAQSEGALPFAFPKITGGRYGLSSKEFTPAMVKAVFDELKKDKPKNHFTIGIIDDVTHTSLEWDRNFSIEPDDVFRGMFYGLGSDGTVGANKNSIKIIGEGTENYAQGYFVYDSKKSGAITISHLRFGKKPIRSTYLINRANFIAVHQFVFLEQFNVLENAVEGATFLINTPYPKEEVWDKLPRVIQEEIIKKKLKVYVIDAYEVAKKTGMGGRINTIMQTCFFAISGVLPRDEAIAKIKDTIQKTYGKKGDQIVQMNFNAVDQSLAHLHELEIPEKVTSTIELKPPVPENAPDFVKDVTATIISMKGDELPVSKMPVDGTFPTGTTKWEKRNIALEVPVWDSEICIQCNKCVEICPHAAIRAKVYDGEILKDAPANFKATKARGKEWPEGYMYTLQVAVEDCTGCELCVEFCPVKDKREAGRKAINMHPQIPLREQERANWDFFLNIPEFDRTKLRVNTVKDSQFLEPLFEFSGACPGCGETPYIKLATQLFGDRMLIANATGCSSIYGGNLPTTPYTFNKEGRGPAWSNSLFEDNAEFGLGFRLAIDKHNEQAKELVEKLKDKIGAELAEAILSATQRDESEIFEQRQRVEDMKKKLQAFKDDADVQNLLSLADYLVKKSVWIIGGDGWAYDIGYGGLDHVMASGRNVNILVLDTEVYSNTGGQMSKATPLGAVAKFAASGKPNAKKDLALKALTYGNVYVARVAMGANDTQTLKAFLEAEHYDGPSIIIAYSHCIAHGYNLKYGAKQQKLAVETGNWPLFRYNPELVQEGKNPLILDSKAPTKDIAEFMNNETRFKMVQKMNPTLAQKYLKEAQEIVKRNWKFYEHLSKLSYSTNGENE</sequence>
<dbReference type="EMBL" id="CP018099">
    <property type="protein sequence ID" value="APF17013.1"/>
    <property type="molecule type" value="Genomic_DNA"/>
</dbReference>
<evidence type="ECO:0000256" key="7">
    <source>
        <dbReference type="ARBA" id="ARBA00023004"/>
    </source>
</evidence>
<keyword evidence="5 9" id="KW-0249">Electron transport</keyword>
<gene>
    <name evidence="15" type="ORF">Cabys_262</name>
    <name evidence="16" type="ORF">Calab_1547</name>
</gene>
<dbReference type="FunFam" id="3.40.920.10:FF:000001">
    <property type="entry name" value="Pyruvate:ferredoxin (Flavodoxin) oxidoreductase"/>
    <property type="match status" value="1"/>
</dbReference>
<evidence type="ECO:0000256" key="5">
    <source>
        <dbReference type="ARBA" id="ARBA00022982"/>
    </source>
</evidence>
<dbReference type="Pfam" id="PF10371">
    <property type="entry name" value="EKR"/>
    <property type="match status" value="1"/>
</dbReference>
<dbReference type="SUPFAM" id="SSF53323">
    <property type="entry name" value="Pyruvate-ferredoxin oxidoreductase, PFOR, domain III"/>
    <property type="match status" value="1"/>
</dbReference>
<name>H1XQM1_CALAY</name>
<dbReference type="PIRSF" id="PIRSF000159">
    <property type="entry name" value="NifJ"/>
    <property type="match status" value="1"/>
</dbReference>
<feature type="binding site" evidence="12">
    <location>
        <position position="759"/>
    </location>
    <ligand>
        <name>[4Fe-4S] cluster</name>
        <dbReference type="ChEBI" id="CHEBI:49883"/>
        <label>2</label>
    </ligand>
</feature>
<feature type="binding site" evidence="12">
    <location>
        <position position="763"/>
    </location>
    <ligand>
        <name>[4Fe-4S] cluster</name>
        <dbReference type="ChEBI" id="CHEBI:49883"/>
        <label>1</label>
    </ligand>
</feature>
<comment type="similarity">
    <text evidence="1 9">Belongs to the pyruvate:ferredoxin/flavodoxin oxidoreductase family.</text>
</comment>
<feature type="binding site" evidence="12">
    <location>
        <position position="855"/>
    </location>
    <ligand>
        <name>[4Fe-4S] cluster</name>
        <dbReference type="ChEBI" id="CHEBI:49883"/>
        <label>3</label>
    </ligand>
</feature>
<dbReference type="Gene3D" id="3.40.920.10">
    <property type="entry name" value="Pyruvate-ferredoxin oxidoreductase, PFOR, domain III"/>
    <property type="match status" value="1"/>
</dbReference>
<feature type="binding site" evidence="12">
    <location>
        <position position="830"/>
    </location>
    <ligand>
        <name>[4Fe-4S] cluster</name>
        <dbReference type="ChEBI" id="CHEBI:49883"/>
        <label>3</label>
    </ligand>
</feature>
<keyword evidence="17" id="KW-1185">Reference proteome</keyword>
<feature type="site" description="Important for catalytic activity" evidence="11">
    <location>
        <position position="65"/>
    </location>
</feature>
<dbReference type="CDD" id="cd03377">
    <property type="entry name" value="TPP_PFOR_PNO"/>
    <property type="match status" value="1"/>
</dbReference>
<feature type="binding site" evidence="12">
    <location>
        <position position="706"/>
    </location>
    <ligand>
        <name>[4Fe-4S] cluster</name>
        <dbReference type="ChEBI" id="CHEBI:49883"/>
        <label>2</label>
    </ligand>
</feature>
<dbReference type="KEGG" id="caby:Cabys_262"/>
<dbReference type="InterPro" id="IPR017896">
    <property type="entry name" value="4Fe4S_Fe-S-bd"/>
</dbReference>
<feature type="binding site" evidence="12">
    <location>
        <position position="1087"/>
    </location>
    <ligand>
        <name>[4Fe-4S] cluster</name>
        <dbReference type="ChEBI" id="CHEBI:49883"/>
        <label>3</label>
    </ligand>
</feature>
<dbReference type="eggNOG" id="COG1143">
    <property type="taxonomic scope" value="Bacteria"/>
</dbReference>
<protein>
    <submittedName>
        <fullName evidence="15 16">Pyruvate-ferredoxin/flavodoxin oxidoreductase</fullName>
    </submittedName>
</protein>
<dbReference type="InterPro" id="IPR002869">
    <property type="entry name" value="Pyrv_flavodox_OxRed_cen"/>
</dbReference>
<dbReference type="GO" id="GO:0006979">
    <property type="term" value="P:response to oxidative stress"/>
    <property type="evidence" value="ECO:0007669"/>
    <property type="project" value="TreeGrafter"/>
</dbReference>
<dbReference type="GO" id="GO:0016903">
    <property type="term" value="F:oxidoreductase activity, acting on the aldehyde or oxo group of donors"/>
    <property type="evidence" value="ECO:0007669"/>
    <property type="project" value="InterPro"/>
</dbReference>